<name>A0A371BY51_YARLL</name>
<keyword evidence="1" id="KW-0812">Transmembrane</keyword>
<proteinExistence type="predicted"/>
<feature type="transmembrane region" description="Helical" evidence="1">
    <location>
        <begin position="90"/>
        <end position="112"/>
    </location>
</feature>
<gene>
    <name evidence="2" type="ORF">B0I71DRAFT_167452</name>
</gene>
<reference evidence="2 3" key="1">
    <citation type="submission" date="2018-07" db="EMBL/GenBank/DDBJ databases">
        <title>Draft Genome Assemblies for Five Robust Yarrowia lipolytica Strains Exhibiting High Lipid Production and Pentose Sugar Utilization and Sugar Alcohol Secretion from Undetoxified Lignocellulosic Biomass Hydrolysates.</title>
        <authorList>
            <consortium name="DOE Joint Genome Institute"/>
            <person name="Walker C."/>
            <person name="Ryu S."/>
            <person name="Na H."/>
            <person name="Zane M."/>
            <person name="LaButti K."/>
            <person name="Lipzen A."/>
            <person name="Haridas S."/>
            <person name="Barry K."/>
            <person name="Grigoriev I.V."/>
            <person name="Quarterman J."/>
            <person name="Slininger P."/>
            <person name="Dien B."/>
            <person name="Trinh C.T."/>
        </authorList>
    </citation>
    <scope>NUCLEOTIDE SEQUENCE [LARGE SCALE GENOMIC DNA]</scope>
    <source>
        <strain evidence="2 3">YB392</strain>
    </source>
</reference>
<sequence length="123" mass="13996">MNSGQYKYTVAYVYPHYLTSSSLVQAPVCLKRKCAVDYTNSNMQSDKEQTHHFEEDLDDRLRAIESRLDVISERLDVKTASETTSSTPQAYYFSLVGIIAVFGLLVVGIEYIKYLKQLNGIEN</sequence>
<evidence type="ECO:0000313" key="2">
    <source>
        <dbReference type="EMBL" id="RDW23007.1"/>
    </source>
</evidence>
<dbReference type="EMBL" id="KZ859124">
    <property type="protein sequence ID" value="RDW23007.1"/>
    <property type="molecule type" value="Genomic_DNA"/>
</dbReference>
<protein>
    <submittedName>
        <fullName evidence="2">Uncharacterized protein</fullName>
    </submittedName>
</protein>
<keyword evidence="1" id="KW-1133">Transmembrane helix</keyword>
<evidence type="ECO:0000256" key="1">
    <source>
        <dbReference type="SAM" id="Phobius"/>
    </source>
</evidence>
<keyword evidence="1" id="KW-0472">Membrane</keyword>
<evidence type="ECO:0000313" key="3">
    <source>
        <dbReference type="Proteomes" id="UP000256601"/>
    </source>
</evidence>
<accession>A0A371BY51</accession>
<dbReference type="Proteomes" id="UP000256601">
    <property type="component" value="Unassembled WGS sequence"/>
</dbReference>
<organism evidence="2 3">
    <name type="scientific">Yarrowia lipolytica</name>
    <name type="common">Candida lipolytica</name>
    <dbReference type="NCBI Taxonomy" id="4952"/>
    <lineage>
        <taxon>Eukaryota</taxon>
        <taxon>Fungi</taxon>
        <taxon>Dikarya</taxon>
        <taxon>Ascomycota</taxon>
        <taxon>Saccharomycotina</taxon>
        <taxon>Dipodascomycetes</taxon>
        <taxon>Dipodascales</taxon>
        <taxon>Dipodascales incertae sedis</taxon>
        <taxon>Yarrowia</taxon>
    </lineage>
</organism>
<dbReference type="AlphaFoldDB" id="A0A371BY51"/>